<reference evidence="1 2" key="1">
    <citation type="submission" date="2024-01" db="EMBL/GenBank/DDBJ databases">
        <title>The complete chloroplast genome sequence of Lithospermum erythrorhizon: insights into the phylogenetic relationship among Boraginaceae species and the maternal lineages of purple gromwells.</title>
        <authorList>
            <person name="Okada T."/>
            <person name="Watanabe K."/>
        </authorList>
    </citation>
    <scope>NUCLEOTIDE SEQUENCE [LARGE SCALE GENOMIC DNA]</scope>
</reference>
<evidence type="ECO:0000313" key="2">
    <source>
        <dbReference type="Proteomes" id="UP001454036"/>
    </source>
</evidence>
<dbReference type="Proteomes" id="UP001454036">
    <property type="component" value="Unassembled WGS sequence"/>
</dbReference>
<gene>
    <name evidence="1" type="ORF">LIER_42272</name>
</gene>
<dbReference type="AlphaFoldDB" id="A0AAV3RP12"/>
<protein>
    <submittedName>
        <fullName evidence="1">Uncharacterized protein</fullName>
    </submittedName>
</protein>
<sequence length="116" mass="13376">MRLIKLHQYLGISISGVLMKMIIEGVYHREVPEIVVGHNTRELEITLSFLRKRIIENDKDQDEEVIRKYSTPPAINVRDKVIGSERDGLGTSVVIVMNLITGIETVINTWQIWMFI</sequence>
<comment type="caution">
    <text evidence="1">The sequence shown here is derived from an EMBL/GenBank/DDBJ whole genome shotgun (WGS) entry which is preliminary data.</text>
</comment>
<evidence type="ECO:0000313" key="1">
    <source>
        <dbReference type="EMBL" id="GAA0181052.1"/>
    </source>
</evidence>
<name>A0AAV3RP12_LITER</name>
<organism evidence="1 2">
    <name type="scientific">Lithospermum erythrorhizon</name>
    <name type="common">Purple gromwell</name>
    <name type="synonym">Lithospermum officinale var. erythrorhizon</name>
    <dbReference type="NCBI Taxonomy" id="34254"/>
    <lineage>
        <taxon>Eukaryota</taxon>
        <taxon>Viridiplantae</taxon>
        <taxon>Streptophyta</taxon>
        <taxon>Embryophyta</taxon>
        <taxon>Tracheophyta</taxon>
        <taxon>Spermatophyta</taxon>
        <taxon>Magnoliopsida</taxon>
        <taxon>eudicotyledons</taxon>
        <taxon>Gunneridae</taxon>
        <taxon>Pentapetalae</taxon>
        <taxon>asterids</taxon>
        <taxon>lamiids</taxon>
        <taxon>Boraginales</taxon>
        <taxon>Boraginaceae</taxon>
        <taxon>Boraginoideae</taxon>
        <taxon>Lithospermeae</taxon>
        <taxon>Lithospermum</taxon>
    </lineage>
</organism>
<dbReference type="EMBL" id="BAABME010028662">
    <property type="protein sequence ID" value="GAA0181052.1"/>
    <property type="molecule type" value="Genomic_DNA"/>
</dbReference>
<proteinExistence type="predicted"/>
<keyword evidence="2" id="KW-1185">Reference proteome</keyword>
<accession>A0AAV3RP12</accession>